<dbReference type="KEGG" id="fte:Fluta_3886"/>
<dbReference type="Proteomes" id="UP000007463">
    <property type="component" value="Chromosome"/>
</dbReference>
<accession>F2IH36</accession>
<sequence precursor="true">MNKKIIIVALLMLITLSSFGYYVFSHANYPEKAIVGEWKEVSWVYDRNNIHEKVKQEIETDERVDIANHLVIHEFENWTFRKNYSIKLHERNGKEHIAKWRLKDRGRILTLINEDGTQEIYSVESLKKNELVLHFDTDVHARGIVKITLKKLK</sequence>
<proteinExistence type="predicted"/>
<evidence type="ECO:0000313" key="1">
    <source>
        <dbReference type="EMBL" id="AEA45850.1"/>
    </source>
</evidence>
<dbReference type="eggNOG" id="ENOG50333WX">
    <property type="taxonomic scope" value="Bacteria"/>
</dbReference>
<reference evidence="1 2" key="1">
    <citation type="journal article" date="2011" name="Stand. Genomic Sci.">
        <title>Complete genome sequence of the gliding freshwater bacterium Fluviicola taffensis type strain (RW262).</title>
        <authorList>
            <person name="Woyke T."/>
            <person name="Chertkov O."/>
            <person name="Lapidus A."/>
            <person name="Nolan M."/>
            <person name="Lucas S."/>
            <person name="Del Rio T.G."/>
            <person name="Tice H."/>
            <person name="Cheng J.F."/>
            <person name="Tapia R."/>
            <person name="Han C."/>
            <person name="Goodwin L."/>
            <person name="Pitluck S."/>
            <person name="Liolios K."/>
            <person name="Pagani I."/>
            <person name="Ivanova N."/>
            <person name="Huntemann M."/>
            <person name="Mavromatis K."/>
            <person name="Mikhailova N."/>
            <person name="Pati A."/>
            <person name="Chen A."/>
            <person name="Palaniappan K."/>
            <person name="Land M."/>
            <person name="Hauser L."/>
            <person name="Brambilla E.M."/>
            <person name="Rohde M."/>
            <person name="Mwirichia R."/>
            <person name="Sikorski J."/>
            <person name="Tindall B.J."/>
            <person name="Goker M."/>
            <person name="Bristow J."/>
            <person name="Eisen J.A."/>
            <person name="Markowitz V."/>
            <person name="Hugenholtz P."/>
            <person name="Klenk H.P."/>
            <person name="Kyrpides N.C."/>
        </authorList>
    </citation>
    <scope>NUCLEOTIDE SEQUENCE [LARGE SCALE GENOMIC DNA]</scope>
    <source>
        <strain evidence="2">DSM 16823 / RW262 / RW262</strain>
    </source>
</reference>
<protein>
    <submittedName>
        <fullName evidence="1">Uncharacterized protein</fullName>
    </submittedName>
</protein>
<keyword evidence="2" id="KW-1185">Reference proteome</keyword>
<dbReference type="HOGENOM" id="CLU_1667055_0_0_10"/>
<dbReference type="RefSeq" id="WP_013688608.1">
    <property type="nucleotide sequence ID" value="NC_015321.1"/>
</dbReference>
<dbReference type="EMBL" id="CP002542">
    <property type="protein sequence ID" value="AEA45850.1"/>
    <property type="molecule type" value="Genomic_DNA"/>
</dbReference>
<dbReference type="STRING" id="755732.Fluta_3886"/>
<dbReference type="AlphaFoldDB" id="F2IH36"/>
<organism evidence="1 2">
    <name type="scientific">Fluviicola taffensis (strain DSM 16823 / NCIMB 13979 / RW262)</name>
    <dbReference type="NCBI Taxonomy" id="755732"/>
    <lineage>
        <taxon>Bacteria</taxon>
        <taxon>Pseudomonadati</taxon>
        <taxon>Bacteroidota</taxon>
        <taxon>Flavobacteriia</taxon>
        <taxon>Flavobacteriales</taxon>
        <taxon>Crocinitomicaceae</taxon>
        <taxon>Fluviicola</taxon>
    </lineage>
</organism>
<reference evidence="2" key="2">
    <citation type="submission" date="2011-02" db="EMBL/GenBank/DDBJ databases">
        <title>The complete genome of Fluviicola taffensis DSM 16823.</title>
        <authorList>
            <consortium name="US DOE Joint Genome Institute (JGI-PGF)"/>
            <person name="Lucas S."/>
            <person name="Copeland A."/>
            <person name="Lapidus A."/>
            <person name="Bruce D."/>
            <person name="Goodwin L."/>
            <person name="Pitluck S."/>
            <person name="Kyrpides N."/>
            <person name="Mavromatis K."/>
            <person name="Ivanova N."/>
            <person name="Mikhailova N."/>
            <person name="Pagani I."/>
            <person name="Chertkov O."/>
            <person name="Detter J.C."/>
            <person name="Han C."/>
            <person name="Tapia R."/>
            <person name="Land M."/>
            <person name="Hauser L."/>
            <person name="Markowitz V."/>
            <person name="Cheng J.-F."/>
            <person name="Hugenholtz P."/>
            <person name="Woyke T."/>
            <person name="Wu D."/>
            <person name="Tindall B."/>
            <person name="Pomrenke H.G."/>
            <person name="Brambilla E."/>
            <person name="Klenk H.-P."/>
            <person name="Eisen J.A."/>
        </authorList>
    </citation>
    <scope>NUCLEOTIDE SEQUENCE [LARGE SCALE GENOMIC DNA]</scope>
    <source>
        <strain evidence="2">DSM 16823 / RW262 / RW262</strain>
    </source>
</reference>
<gene>
    <name evidence="1" type="ordered locus">Fluta_3886</name>
</gene>
<dbReference type="OrthoDB" id="705595at2"/>
<name>F2IH36_FLUTR</name>
<evidence type="ECO:0000313" key="2">
    <source>
        <dbReference type="Proteomes" id="UP000007463"/>
    </source>
</evidence>